<protein>
    <recommendedName>
        <fullName evidence="2">EF-hand domain-containing protein</fullName>
    </recommendedName>
</protein>
<dbReference type="InterPro" id="IPR011992">
    <property type="entry name" value="EF-hand-dom_pair"/>
</dbReference>
<feature type="domain" description="EF-hand" evidence="2">
    <location>
        <begin position="19"/>
        <end position="54"/>
    </location>
</feature>
<dbReference type="InterPro" id="IPR018247">
    <property type="entry name" value="EF_Hand_1_Ca_BS"/>
</dbReference>
<name>A0AAV2IHA0_LYMST</name>
<accession>A0AAV2IHA0</accession>
<evidence type="ECO:0000259" key="2">
    <source>
        <dbReference type="PROSITE" id="PS50222"/>
    </source>
</evidence>
<comment type="caution">
    <text evidence="3">The sequence shown here is derived from an EMBL/GenBank/DDBJ whole genome shotgun (WGS) entry which is preliminary data.</text>
</comment>
<dbReference type="Proteomes" id="UP001497497">
    <property type="component" value="Unassembled WGS sequence"/>
</dbReference>
<evidence type="ECO:0000313" key="4">
    <source>
        <dbReference type="Proteomes" id="UP001497497"/>
    </source>
</evidence>
<dbReference type="PROSITE" id="PS50222">
    <property type="entry name" value="EF_HAND_2"/>
    <property type="match status" value="2"/>
</dbReference>
<dbReference type="CDD" id="cd00051">
    <property type="entry name" value="EFh"/>
    <property type="match status" value="1"/>
</dbReference>
<keyword evidence="1" id="KW-0106">Calcium</keyword>
<dbReference type="SUPFAM" id="SSF47473">
    <property type="entry name" value="EF-hand"/>
    <property type="match status" value="1"/>
</dbReference>
<keyword evidence="4" id="KW-1185">Reference proteome</keyword>
<proteinExistence type="predicted"/>
<dbReference type="EMBL" id="CAXITT010000681">
    <property type="protein sequence ID" value="CAL1545144.1"/>
    <property type="molecule type" value="Genomic_DNA"/>
</dbReference>
<feature type="domain" description="EF-hand" evidence="2">
    <location>
        <begin position="132"/>
        <end position="167"/>
    </location>
</feature>
<dbReference type="PROSITE" id="PS00018">
    <property type="entry name" value="EF_HAND_1"/>
    <property type="match status" value="2"/>
</dbReference>
<evidence type="ECO:0000313" key="3">
    <source>
        <dbReference type="EMBL" id="CAL1545144.1"/>
    </source>
</evidence>
<dbReference type="Gene3D" id="1.10.238.10">
    <property type="entry name" value="EF-hand"/>
    <property type="match status" value="1"/>
</dbReference>
<evidence type="ECO:0000256" key="1">
    <source>
        <dbReference type="ARBA" id="ARBA00022837"/>
    </source>
</evidence>
<dbReference type="GO" id="GO:0005509">
    <property type="term" value="F:calcium ion binding"/>
    <property type="evidence" value="ECO:0007669"/>
    <property type="project" value="InterPro"/>
</dbReference>
<dbReference type="Pfam" id="PF13499">
    <property type="entry name" value="EF-hand_7"/>
    <property type="match status" value="1"/>
</dbReference>
<dbReference type="InterPro" id="IPR002048">
    <property type="entry name" value="EF_hand_dom"/>
</dbReference>
<dbReference type="AlphaFoldDB" id="A0AAV2IHA0"/>
<gene>
    <name evidence="3" type="ORF">GSLYS_00018627001</name>
</gene>
<organism evidence="3 4">
    <name type="scientific">Lymnaea stagnalis</name>
    <name type="common">Great pond snail</name>
    <name type="synonym">Helix stagnalis</name>
    <dbReference type="NCBI Taxonomy" id="6523"/>
    <lineage>
        <taxon>Eukaryota</taxon>
        <taxon>Metazoa</taxon>
        <taxon>Spiralia</taxon>
        <taxon>Lophotrochozoa</taxon>
        <taxon>Mollusca</taxon>
        <taxon>Gastropoda</taxon>
        <taxon>Heterobranchia</taxon>
        <taxon>Euthyneura</taxon>
        <taxon>Panpulmonata</taxon>
        <taxon>Hygrophila</taxon>
        <taxon>Lymnaeoidea</taxon>
        <taxon>Lymnaeidae</taxon>
        <taxon>Lymnaea</taxon>
    </lineage>
</organism>
<sequence>METRQSFSPGLEDIQFTAFTEGKIRWWFGMLDVDKDGLMSQGDFHLIADRFVKEYDLTGEKALEIRDWLTRGWEIVLDMDKDKETEQEMRCFIPLVIKMGEDLQVGKKISQDDFTQAFGQLIQHSPALAKSTLQKMVSAFFDIFDHDRDGFIMRDEMVVAMRCFGYDDPDMVEMAFASMDLDKDDRLSRKEYIDGWLNFILGQDKQHAFVATFAPHLTQL</sequence>
<dbReference type="SMART" id="SM00054">
    <property type="entry name" value="EFh"/>
    <property type="match status" value="3"/>
</dbReference>
<reference evidence="3 4" key="1">
    <citation type="submission" date="2024-04" db="EMBL/GenBank/DDBJ databases">
        <authorList>
            <consortium name="Genoscope - CEA"/>
            <person name="William W."/>
        </authorList>
    </citation>
    <scope>NUCLEOTIDE SEQUENCE [LARGE SCALE GENOMIC DNA]</scope>
</reference>